<dbReference type="AlphaFoldDB" id="A0A0D1YKB6"/>
<gene>
    <name evidence="1" type="ORF">PV09_07353</name>
</gene>
<sequence length="186" mass="20936">MLPDLPENRTKLLRLHATIEKSVEHEHPSLKYPLVLEEVYARIANELGISFDRDQQISYGRQIGDWPAFPDTVEAMKILANHYKLFVLSNVDEDSFRRTCSGPLKVERFQEIGISKEGVVMVAQSLDLDHMSCKTLGFPPGVWIARKGAIMGGDRKELEDQGRIELGAVYETLGEFAAAVQTAFME</sequence>
<dbReference type="GeneID" id="27315326"/>
<dbReference type="Gene3D" id="3.40.50.1000">
    <property type="entry name" value="HAD superfamily/HAD-like"/>
    <property type="match status" value="2"/>
</dbReference>
<dbReference type="Proteomes" id="UP000053259">
    <property type="component" value="Unassembled WGS sequence"/>
</dbReference>
<keyword evidence="2" id="KW-1185">Reference proteome</keyword>
<organism evidence="1 2">
    <name type="scientific">Verruconis gallopava</name>
    <dbReference type="NCBI Taxonomy" id="253628"/>
    <lineage>
        <taxon>Eukaryota</taxon>
        <taxon>Fungi</taxon>
        <taxon>Dikarya</taxon>
        <taxon>Ascomycota</taxon>
        <taxon>Pezizomycotina</taxon>
        <taxon>Dothideomycetes</taxon>
        <taxon>Pleosporomycetidae</taxon>
        <taxon>Venturiales</taxon>
        <taxon>Sympoventuriaceae</taxon>
        <taxon>Verruconis</taxon>
    </lineage>
</organism>
<protein>
    <recommendedName>
        <fullName evidence="3">Haloacid dehalogenase, type II</fullName>
    </recommendedName>
</protein>
<dbReference type="InterPro" id="IPR036412">
    <property type="entry name" value="HAD-like_sf"/>
</dbReference>
<dbReference type="HOGENOM" id="CLU_045011_3_2_1"/>
<dbReference type="RefSeq" id="XP_016211186.1">
    <property type="nucleotide sequence ID" value="XM_016361110.1"/>
</dbReference>
<dbReference type="InterPro" id="IPR023214">
    <property type="entry name" value="HAD_sf"/>
</dbReference>
<evidence type="ECO:0000313" key="2">
    <source>
        <dbReference type="Proteomes" id="UP000053259"/>
    </source>
</evidence>
<dbReference type="InParanoid" id="A0A0D1YKB6"/>
<proteinExistence type="predicted"/>
<dbReference type="Gene3D" id="1.10.150.750">
    <property type="match status" value="1"/>
</dbReference>
<evidence type="ECO:0008006" key="3">
    <source>
        <dbReference type="Google" id="ProtNLM"/>
    </source>
</evidence>
<accession>A0A0D1YKB6</accession>
<reference evidence="1 2" key="1">
    <citation type="submission" date="2015-01" db="EMBL/GenBank/DDBJ databases">
        <title>The Genome Sequence of Ochroconis gallopava CBS43764.</title>
        <authorList>
            <consortium name="The Broad Institute Genomics Platform"/>
            <person name="Cuomo C."/>
            <person name="de Hoog S."/>
            <person name="Gorbushina A."/>
            <person name="Stielow B."/>
            <person name="Teixiera M."/>
            <person name="Abouelleil A."/>
            <person name="Chapman S.B."/>
            <person name="Priest M."/>
            <person name="Young S.K."/>
            <person name="Wortman J."/>
            <person name="Nusbaum C."/>
            <person name="Birren B."/>
        </authorList>
    </citation>
    <scope>NUCLEOTIDE SEQUENCE [LARGE SCALE GENOMIC DNA]</scope>
    <source>
        <strain evidence="1 2">CBS 43764</strain>
    </source>
</reference>
<evidence type="ECO:0000313" key="1">
    <source>
        <dbReference type="EMBL" id="KIW01317.1"/>
    </source>
</evidence>
<dbReference type="EMBL" id="KN847556">
    <property type="protein sequence ID" value="KIW01317.1"/>
    <property type="molecule type" value="Genomic_DNA"/>
</dbReference>
<name>A0A0D1YKB6_9PEZI</name>
<dbReference type="OrthoDB" id="444127at2759"/>
<dbReference type="SUPFAM" id="SSF56784">
    <property type="entry name" value="HAD-like"/>
    <property type="match status" value="1"/>
</dbReference>
<dbReference type="VEuPathDB" id="FungiDB:PV09_07353"/>